<dbReference type="SUPFAM" id="SSF50465">
    <property type="entry name" value="EF-Tu/eEF-1alpha/eIF2-gamma C-terminal domain"/>
    <property type="match status" value="1"/>
</dbReference>
<dbReference type="InterPro" id="IPR036390">
    <property type="entry name" value="WH_DNA-bd_sf"/>
</dbReference>
<dbReference type="InterPro" id="IPR009001">
    <property type="entry name" value="Transl_elong_EF1A/Init_IF2_C"/>
</dbReference>
<dbReference type="OrthoDB" id="9804504at2"/>
<evidence type="ECO:0000256" key="8">
    <source>
        <dbReference type="ARBA" id="ARBA00031615"/>
    </source>
</evidence>
<sequence length="635" mass="70918">MQNIIVGTAGHVDHGKTCLIKALSGFDTDRLKEEKKRGITIDLGFANLPNDAGLHIGIIDVPGHEKFVKNMLAGIGGIDLVLMVVALDEGVMPQTTEHFEILKMLHIRRGILVLTKCDIVDEEWAGLVEADVEDMVKDSFLEGAPVVRVSSYTGENIPQLRDMIIRMVSDLGARREEAELFRLPVDRVFSMEGFGTVVTGTLQEGTVTAGQEVMLYPRERLVKIRGIQSHGKREEAAAAGQRTALNLQGIKKEEIRRGDVLAYPGSLVRSILADVKLSVFQTSGRELKSGDRVHFNYGSAQAIAKAVLLDAERIGPGESAYAQLRFDEPIVLKRDDRFIIRFLSPVETFGGGIVLDAAPVRHKRGESQALEALKVKERGTEPEVLELMVRETSWQFPPGSRLATAMNLSRARAEYLIEKLRAARRILILADGSVIHMDYWNEIAAFAEELLVVYHRENPISEGMDKEEFKSRLNEQFRLGDIRRAAVLLAELVKRMAVKTQGAFVAGKDFSTEYSKELRGMMEQIGAEYARAGIEAPLTADVLNLFRDKNRAKQIIADMHKNGRLVKLNPASYMDSRAFEQVVDGLRTHMGKSEGFTLAEFRDMWGTSRKYAVQLLEYTDKKKITKMVGDKRILL</sequence>
<proteinExistence type="predicted"/>
<evidence type="ECO:0000256" key="4">
    <source>
        <dbReference type="ARBA" id="ARBA00022741"/>
    </source>
</evidence>
<protein>
    <recommendedName>
        <fullName evidence="2">Selenocysteine-specific elongation factor</fullName>
    </recommendedName>
    <alternativeName>
        <fullName evidence="8">SelB translation factor</fullName>
    </alternativeName>
</protein>
<evidence type="ECO:0000259" key="9">
    <source>
        <dbReference type="PROSITE" id="PS51722"/>
    </source>
</evidence>
<dbReference type="Pfam" id="PF00009">
    <property type="entry name" value="GTP_EFTU"/>
    <property type="match status" value="1"/>
</dbReference>
<dbReference type="PROSITE" id="PS51722">
    <property type="entry name" value="G_TR_2"/>
    <property type="match status" value="1"/>
</dbReference>
<dbReference type="Pfam" id="PF25461">
    <property type="entry name" value="Beta-barrel_SelB"/>
    <property type="match status" value="1"/>
</dbReference>
<comment type="subcellular location">
    <subcellularLocation>
        <location evidence="1">Cytoplasm</location>
    </subcellularLocation>
</comment>
<dbReference type="SUPFAM" id="SSF50447">
    <property type="entry name" value="Translation proteins"/>
    <property type="match status" value="1"/>
</dbReference>
<dbReference type="NCBIfam" id="TIGR00475">
    <property type="entry name" value="selB"/>
    <property type="match status" value="1"/>
</dbReference>
<dbReference type="InterPro" id="IPR057335">
    <property type="entry name" value="Beta-barrel_SelB"/>
</dbReference>
<dbReference type="PROSITE" id="PS00301">
    <property type="entry name" value="G_TR_1"/>
    <property type="match status" value="1"/>
</dbReference>
<dbReference type="CDD" id="cd04171">
    <property type="entry name" value="SelB"/>
    <property type="match status" value="1"/>
</dbReference>
<comment type="caution">
    <text evidence="10">The sequence shown here is derived from an EMBL/GenBank/DDBJ whole genome shotgun (WGS) entry which is preliminary data.</text>
</comment>
<dbReference type="GO" id="GO:0001514">
    <property type="term" value="P:selenocysteine incorporation"/>
    <property type="evidence" value="ECO:0007669"/>
    <property type="project" value="InterPro"/>
</dbReference>
<dbReference type="GO" id="GO:0003924">
    <property type="term" value="F:GTPase activity"/>
    <property type="evidence" value="ECO:0007669"/>
    <property type="project" value="InterPro"/>
</dbReference>
<comment type="function">
    <text evidence="7">Translation factor necessary for the incorporation of selenocysteine into proteins. It probably replaces EF-Tu for the insertion of selenocysteine directed by the UGA codon. SelB binds GTP and GDP.</text>
</comment>
<feature type="domain" description="Tr-type G" evidence="9">
    <location>
        <begin position="1"/>
        <end position="172"/>
    </location>
</feature>
<dbReference type="GO" id="GO:0005829">
    <property type="term" value="C:cytosol"/>
    <property type="evidence" value="ECO:0007669"/>
    <property type="project" value="TreeGrafter"/>
</dbReference>
<dbReference type="GO" id="GO:0003746">
    <property type="term" value="F:translation elongation factor activity"/>
    <property type="evidence" value="ECO:0007669"/>
    <property type="project" value="UniProtKB-KW"/>
</dbReference>
<organism evidence="10 11">
    <name type="scientific">Enterocloster asparagiformis</name>
    <dbReference type="NCBI Taxonomy" id="333367"/>
    <lineage>
        <taxon>Bacteria</taxon>
        <taxon>Bacillati</taxon>
        <taxon>Bacillota</taxon>
        <taxon>Clostridia</taxon>
        <taxon>Lachnospirales</taxon>
        <taxon>Lachnospiraceae</taxon>
        <taxon>Enterocloster</taxon>
    </lineage>
</organism>
<evidence type="ECO:0000256" key="2">
    <source>
        <dbReference type="ARBA" id="ARBA00015953"/>
    </source>
</evidence>
<evidence type="ECO:0000256" key="1">
    <source>
        <dbReference type="ARBA" id="ARBA00004496"/>
    </source>
</evidence>
<dbReference type="Proteomes" id="UP000283880">
    <property type="component" value="Unassembled WGS sequence"/>
</dbReference>
<dbReference type="Pfam" id="PF09106">
    <property type="entry name" value="WHD_2nd_SelB"/>
    <property type="match status" value="1"/>
</dbReference>
<dbReference type="NCBIfam" id="TIGR00231">
    <property type="entry name" value="small_GTP"/>
    <property type="match status" value="1"/>
</dbReference>
<evidence type="ECO:0000256" key="5">
    <source>
        <dbReference type="ARBA" id="ARBA00022917"/>
    </source>
</evidence>
<dbReference type="SUPFAM" id="SSF46785">
    <property type="entry name" value="Winged helix' DNA-binding domain"/>
    <property type="match status" value="2"/>
</dbReference>
<keyword evidence="10" id="KW-0251">Elongation factor</keyword>
<dbReference type="Gene3D" id="3.40.50.300">
    <property type="entry name" value="P-loop containing nucleotide triphosphate hydrolases"/>
    <property type="match status" value="1"/>
</dbReference>
<dbReference type="InterPro" id="IPR004161">
    <property type="entry name" value="EFTu-like_2"/>
</dbReference>
<dbReference type="PANTHER" id="PTHR43721">
    <property type="entry name" value="ELONGATION FACTOR TU-RELATED"/>
    <property type="match status" value="1"/>
</dbReference>
<dbReference type="CDD" id="cd15491">
    <property type="entry name" value="selB_III"/>
    <property type="match status" value="1"/>
</dbReference>
<dbReference type="Gene3D" id="1.10.10.2770">
    <property type="match status" value="1"/>
</dbReference>
<dbReference type="CDD" id="cd03696">
    <property type="entry name" value="SelB_II"/>
    <property type="match status" value="1"/>
</dbReference>
<dbReference type="GO" id="GO:0005525">
    <property type="term" value="F:GTP binding"/>
    <property type="evidence" value="ECO:0007669"/>
    <property type="project" value="UniProtKB-KW"/>
</dbReference>
<keyword evidence="6" id="KW-0342">GTP-binding</keyword>
<dbReference type="Pfam" id="PF09107">
    <property type="entry name" value="WHD_3rd_SelB"/>
    <property type="match status" value="1"/>
</dbReference>
<evidence type="ECO:0000256" key="7">
    <source>
        <dbReference type="ARBA" id="ARBA00025526"/>
    </source>
</evidence>
<dbReference type="EMBL" id="QSBM01000009">
    <property type="protein sequence ID" value="RGX28952.1"/>
    <property type="molecule type" value="Genomic_DNA"/>
</dbReference>
<dbReference type="InterPro" id="IPR027417">
    <property type="entry name" value="P-loop_NTPase"/>
</dbReference>
<dbReference type="AlphaFoldDB" id="A0A413FEN4"/>
<dbReference type="Gene3D" id="2.40.30.10">
    <property type="entry name" value="Translation factors"/>
    <property type="match status" value="1"/>
</dbReference>
<evidence type="ECO:0000256" key="6">
    <source>
        <dbReference type="ARBA" id="ARBA00023134"/>
    </source>
</evidence>
<dbReference type="InterPro" id="IPR004535">
    <property type="entry name" value="Transl_elong_SelB"/>
</dbReference>
<dbReference type="InterPro" id="IPR005225">
    <property type="entry name" value="Small_GTP-bd"/>
</dbReference>
<evidence type="ECO:0000256" key="3">
    <source>
        <dbReference type="ARBA" id="ARBA00022490"/>
    </source>
</evidence>
<evidence type="ECO:0000313" key="10">
    <source>
        <dbReference type="EMBL" id="RGX28952.1"/>
    </source>
</evidence>
<dbReference type="InterPro" id="IPR015191">
    <property type="entry name" value="SelB_WHD4"/>
</dbReference>
<dbReference type="InterPro" id="IPR015190">
    <property type="entry name" value="Elong_fac_SelB-wing-hlx_typ-2"/>
</dbReference>
<dbReference type="SUPFAM" id="SSF52540">
    <property type="entry name" value="P-loop containing nucleoside triphosphate hydrolases"/>
    <property type="match status" value="1"/>
</dbReference>
<evidence type="ECO:0000313" key="11">
    <source>
        <dbReference type="Proteomes" id="UP000283880"/>
    </source>
</evidence>
<dbReference type="Pfam" id="PF03144">
    <property type="entry name" value="GTP_EFTU_D2"/>
    <property type="match status" value="1"/>
</dbReference>
<dbReference type="PANTHER" id="PTHR43721:SF22">
    <property type="entry name" value="ELONGATION FACTOR TU, MITOCHONDRIAL"/>
    <property type="match status" value="1"/>
</dbReference>
<keyword evidence="4" id="KW-0547">Nucleotide-binding</keyword>
<dbReference type="GO" id="GO:0003723">
    <property type="term" value="F:RNA binding"/>
    <property type="evidence" value="ECO:0007669"/>
    <property type="project" value="InterPro"/>
</dbReference>
<keyword evidence="3" id="KW-0963">Cytoplasm</keyword>
<keyword evidence="5" id="KW-0648">Protein biosynthesis</keyword>
<dbReference type="InterPro" id="IPR000795">
    <property type="entry name" value="T_Tr_GTP-bd_dom"/>
</dbReference>
<gene>
    <name evidence="10" type="primary">selB</name>
    <name evidence="10" type="ORF">DWV29_12810</name>
</gene>
<dbReference type="RefSeq" id="WP_007709472.1">
    <property type="nucleotide sequence ID" value="NZ_JAWYJI010000220.1"/>
</dbReference>
<dbReference type="InterPro" id="IPR031157">
    <property type="entry name" value="G_TR_CS"/>
</dbReference>
<name>A0A413FEN4_9FIRM</name>
<reference evidence="10 11" key="1">
    <citation type="submission" date="2018-08" db="EMBL/GenBank/DDBJ databases">
        <title>A genome reference for cultivated species of the human gut microbiota.</title>
        <authorList>
            <person name="Zou Y."/>
            <person name="Xue W."/>
            <person name="Luo G."/>
        </authorList>
    </citation>
    <scope>NUCLEOTIDE SEQUENCE [LARGE SCALE GENOMIC DNA]</scope>
    <source>
        <strain evidence="10 11">AF04-15</strain>
    </source>
</reference>
<dbReference type="InterPro" id="IPR009000">
    <property type="entry name" value="Transl_B-barrel_sf"/>
</dbReference>
<dbReference type="InterPro" id="IPR050055">
    <property type="entry name" value="EF-Tu_GTPase"/>
</dbReference>
<dbReference type="InterPro" id="IPR036388">
    <property type="entry name" value="WH-like_DNA-bd_sf"/>
</dbReference>
<dbReference type="Gene3D" id="1.10.10.10">
    <property type="entry name" value="Winged helix-like DNA-binding domain superfamily/Winged helix DNA-binding domain"/>
    <property type="match status" value="1"/>
</dbReference>
<accession>A0A413FEN4</accession>